<dbReference type="Proteomes" id="UP000076722">
    <property type="component" value="Unassembled WGS sequence"/>
</dbReference>
<evidence type="ECO:0000313" key="2">
    <source>
        <dbReference type="Proteomes" id="UP000076722"/>
    </source>
</evidence>
<dbReference type="AlphaFoldDB" id="A0A164P390"/>
<protein>
    <recommendedName>
        <fullName evidence="3">F-box domain-containing protein</fullName>
    </recommendedName>
</protein>
<keyword evidence="2" id="KW-1185">Reference proteome</keyword>
<name>A0A164P390_9AGAM</name>
<evidence type="ECO:0008006" key="3">
    <source>
        <dbReference type="Google" id="ProtNLM"/>
    </source>
</evidence>
<accession>A0A164P390</accession>
<dbReference type="EMBL" id="KV419438">
    <property type="protein sequence ID" value="KZS88315.1"/>
    <property type="molecule type" value="Genomic_DNA"/>
</dbReference>
<gene>
    <name evidence="1" type="ORF">SISNIDRAFT_490323</name>
</gene>
<evidence type="ECO:0000313" key="1">
    <source>
        <dbReference type="EMBL" id="KZS88315.1"/>
    </source>
</evidence>
<reference evidence="1 2" key="1">
    <citation type="journal article" date="2016" name="Mol. Biol. Evol.">
        <title>Comparative Genomics of Early-Diverging Mushroom-Forming Fungi Provides Insights into the Origins of Lignocellulose Decay Capabilities.</title>
        <authorList>
            <person name="Nagy L.G."/>
            <person name="Riley R."/>
            <person name="Tritt A."/>
            <person name="Adam C."/>
            <person name="Daum C."/>
            <person name="Floudas D."/>
            <person name="Sun H."/>
            <person name="Yadav J.S."/>
            <person name="Pangilinan J."/>
            <person name="Larsson K.H."/>
            <person name="Matsuura K."/>
            <person name="Barry K."/>
            <person name="Labutti K."/>
            <person name="Kuo R."/>
            <person name="Ohm R.A."/>
            <person name="Bhattacharya S.S."/>
            <person name="Shirouzu T."/>
            <person name="Yoshinaga Y."/>
            <person name="Martin F.M."/>
            <person name="Grigoriev I.V."/>
            <person name="Hibbett D.S."/>
        </authorList>
    </citation>
    <scope>NUCLEOTIDE SEQUENCE [LARGE SCALE GENOMIC DNA]</scope>
    <source>
        <strain evidence="1 2">HHB9708</strain>
    </source>
</reference>
<sequence length="278" mass="32835">MSSESVEPAIAYPRTSPRIPQEITLEILEIASSDMPTLLTICLVSKYYCQFFRPLLQQSLRFRSREAIDAFKNVNFDMSLVQDIFFLFTESFWLSKVYREDFEGCSELRALALIDTEPEDPLHVVKHRWSSFESITRMLMPKHLLLGYMLWGYGHPDPSLRSVTHLTFTLADRSSSLELSQFLSLTHVCIRIDMRQWYSEFGYNMRDGFPLLEQRGVNILVSIHHFLPIPEFMVIRLIRRYVDPYNSLTRLKIKVEPDEALDLHRLEWHDVLQRHFQD</sequence>
<organism evidence="1 2">
    <name type="scientific">Sistotremastrum niveocremeum HHB9708</name>
    <dbReference type="NCBI Taxonomy" id="1314777"/>
    <lineage>
        <taxon>Eukaryota</taxon>
        <taxon>Fungi</taxon>
        <taxon>Dikarya</taxon>
        <taxon>Basidiomycota</taxon>
        <taxon>Agaricomycotina</taxon>
        <taxon>Agaricomycetes</taxon>
        <taxon>Sistotremastrales</taxon>
        <taxon>Sistotremastraceae</taxon>
        <taxon>Sertulicium</taxon>
        <taxon>Sertulicium niveocremeum</taxon>
    </lineage>
</organism>
<proteinExistence type="predicted"/>